<feature type="region of interest" description="Disordered" evidence="4">
    <location>
        <begin position="1"/>
        <end position="97"/>
    </location>
</feature>
<accession>A0A9W8B4G6</accession>
<gene>
    <name evidence="7" type="ORF">H4R34_002286</name>
</gene>
<dbReference type="Pfam" id="PF22493">
    <property type="entry name" value="PUF_NOP9"/>
    <property type="match status" value="1"/>
</dbReference>
<feature type="region of interest" description="Disordered" evidence="4">
    <location>
        <begin position="534"/>
        <end position="676"/>
    </location>
</feature>
<dbReference type="InterPro" id="IPR033712">
    <property type="entry name" value="Pumilio_RNA-bd"/>
</dbReference>
<organism evidence="7 8">
    <name type="scientific">Dimargaris verticillata</name>
    <dbReference type="NCBI Taxonomy" id="2761393"/>
    <lineage>
        <taxon>Eukaryota</taxon>
        <taxon>Fungi</taxon>
        <taxon>Fungi incertae sedis</taxon>
        <taxon>Zoopagomycota</taxon>
        <taxon>Kickxellomycotina</taxon>
        <taxon>Dimargaritomycetes</taxon>
        <taxon>Dimargaritales</taxon>
        <taxon>Dimargaritaceae</taxon>
        <taxon>Dimargaris</taxon>
    </lineage>
</organism>
<evidence type="ECO:0000313" key="8">
    <source>
        <dbReference type="Proteomes" id="UP001151582"/>
    </source>
</evidence>
<feature type="repeat" description="Pumilio" evidence="2">
    <location>
        <begin position="902"/>
        <end position="937"/>
    </location>
</feature>
<feature type="compositionally biased region" description="Gly residues" evidence="4">
    <location>
        <begin position="658"/>
        <end position="668"/>
    </location>
</feature>
<feature type="compositionally biased region" description="Low complexity" evidence="4">
    <location>
        <begin position="34"/>
        <end position="44"/>
    </location>
</feature>
<feature type="repeat" description="Pumilio" evidence="2">
    <location>
        <begin position="940"/>
        <end position="975"/>
    </location>
</feature>
<keyword evidence="3" id="KW-0479">Metal-binding</keyword>
<dbReference type="GO" id="GO:0008270">
    <property type="term" value="F:zinc ion binding"/>
    <property type="evidence" value="ECO:0007669"/>
    <property type="project" value="UniProtKB-KW"/>
</dbReference>
<feature type="region of interest" description="Disordered" evidence="4">
    <location>
        <begin position="1012"/>
        <end position="1054"/>
    </location>
</feature>
<feature type="zinc finger region" description="C3H1-type" evidence="3">
    <location>
        <begin position="447"/>
        <end position="474"/>
    </location>
</feature>
<feature type="repeat" description="Pumilio" evidence="2">
    <location>
        <begin position="866"/>
        <end position="901"/>
    </location>
</feature>
<dbReference type="GO" id="GO:0005737">
    <property type="term" value="C:cytoplasm"/>
    <property type="evidence" value="ECO:0007669"/>
    <property type="project" value="TreeGrafter"/>
</dbReference>
<dbReference type="AlphaFoldDB" id="A0A9W8B4G6"/>
<proteinExistence type="predicted"/>
<comment type="caution">
    <text evidence="7">The sequence shown here is derived from an EMBL/GenBank/DDBJ whole genome shotgun (WGS) entry which is preliminary data.</text>
</comment>
<dbReference type="SUPFAM" id="SSF48371">
    <property type="entry name" value="ARM repeat"/>
    <property type="match status" value="1"/>
</dbReference>
<dbReference type="Pfam" id="PF00806">
    <property type="entry name" value="PUF"/>
    <property type="match status" value="1"/>
</dbReference>
<feature type="domain" description="C3H1-type" evidence="5">
    <location>
        <begin position="447"/>
        <end position="474"/>
    </location>
</feature>
<dbReference type="Gene3D" id="1.25.10.10">
    <property type="entry name" value="Leucine-rich Repeat Variant"/>
    <property type="match status" value="1"/>
</dbReference>
<feature type="compositionally biased region" description="Polar residues" evidence="4">
    <location>
        <begin position="1018"/>
        <end position="1029"/>
    </location>
</feature>
<feature type="domain" description="PUM-HD" evidence="6">
    <location>
        <begin position="664"/>
        <end position="1001"/>
    </location>
</feature>
<keyword evidence="3" id="KW-0862">Zinc</keyword>
<evidence type="ECO:0000256" key="2">
    <source>
        <dbReference type="PROSITE-ProRule" id="PRU00317"/>
    </source>
</evidence>
<dbReference type="GO" id="GO:0003729">
    <property type="term" value="F:mRNA binding"/>
    <property type="evidence" value="ECO:0007669"/>
    <property type="project" value="TreeGrafter"/>
</dbReference>
<dbReference type="Proteomes" id="UP001151582">
    <property type="component" value="Unassembled WGS sequence"/>
</dbReference>
<feature type="compositionally biased region" description="Gly residues" evidence="4">
    <location>
        <begin position="243"/>
        <end position="252"/>
    </location>
</feature>
<evidence type="ECO:0000256" key="1">
    <source>
        <dbReference type="ARBA" id="ARBA00022737"/>
    </source>
</evidence>
<dbReference type="InterPro" id="IPR000571">
    <property type="entry name" value="Znf_CCCH"/>
</dbReference>
<feature type="region of interest" description="Disordered" evidence="4">
    <location>
        <begin position="243"/>
        <end position="309"/>
    </location>
</feature>
<feature type="compositionally biased region" description="Basic residues" evidence="4">
    <location>
        <begin position="622"/>
        <end position="657"/>
    </location>
</feature>
<dbReference type="InterPro" id="IPR011989">
    <property type="entry name" value="ARM-like"/>
</dbReference>
<evidence type="ECO:0000313" key="7">
    <source>
        <dbReference type="EMBL" id="KAJ1980905.1"/>
    </source>
</evidence>
<feature type="repeat" description="Pumilio" evidence="2">
    <location>
        <begin position="757"/>
        <end position="793"/>
    </location>
</feature>
<feature type="compositionally biased region" description="Polar residues" evidence="4">
    <location>
        <begin position="8"/>
        <end position="21"/>
    </location>
</feature>
<dbReference type="GO" id="GO:0010608">
    <property type="term" value="P:post-transcriptional regulation of gene expression"/>
    <property type="evidence" value="ECO:0007669"/>
    <property type="project" value="TreeGrafter"/>
</dbReference>
<evidence type="ECO:0000259" key="5">
    <source>
        <dbReference type="PROSITE" id="PS50103"/>
    </source>
</evidence>
<dbReference type="PROSITE" id="PS50303">
    <property type="entry name" value="PUM_HD"/>
    <property type="match status" value="1"/>
</dbReference>
<dbReference type="InterPro" id="IPR016024">
    <property type="entry name" value="ARM-type_fold"/>
</dbReference>
<dbReference type="PANTHER" id="PTHR12537:SF13">
    <property type="entry name" value="PUMILIO HOMOLOGY DOMAIN FAMILY MEMBER 4"/>
    <property type="match status" value="1"/>
</dbReference>
<evidence type="ECO:0000256" key="4">
    <source>
        <dbReference type="SAM" id="MobiDB-lite"/>
    </source>
</evidence>
<feature type="repeat" description="Pumilio" evidence="2">
    <location>
        <begin position="830"/>
        <end position="865"/>
    </location>
</feature>
<evidence type="ECO:0000256" key="3">
    <source>
        <dbReference type="PROSITE-ProRule" id="PRU00723"/>
    </source>
</evidence>
<dbReference type="SMART" id="SM00025">
    <property type="entry name" value="Pumilio"/>
    <property type="match status" value="8"/>
</dbReference>
<name>A0A9W8B4G6_9FUNG</name>
<protein>
    <submittedName>
        <fullName evidence="7">Uncharacterized protein</fullName>
    </submittedName>
</protein>
<feature type="repeat" description="Pumilio" evidence="2">
    <location>
        <begin position="794"/>
        <end position="829"/>
    </location>
</feature>
<dbReference type="FunFam" id="1.25.10.10:FF:000237">
    <property type="entry name" value="Pumilio homolog 9"/>
    <property type="match status" value="1"/>
</dbReference>
<dbReference type="PROSITE" id="PS50302">
    <property type="entry name" value="PUM"/>
    <property type="match status" value="8"/>
</dbReference>
<dbReference type="PROSITE" id="PS50103">
    <property type="entry name" value="ZF_C3H1"/>
    <property type="match status" value="1"/>
</dbReference>
<sequence length="1054" mass="112539">MSILKSLEPTTPHFNQHSSSFHTREMDAKERRLSGGSLLESSRLYSMTRDKSHPKSSGLAMAGSLLDPASHPPGPLMTGGLLRSGTVSPHSPPEHSLLQALSHDHPAVGPGFFGGRGHDGLLGGSSAFHRSPLSPSYSTAGTPGASQPTAASFAAASEAMAFQSQPTSPNGLSGFGSDLMSMVRSVPTSRRNSNEFPNILRGLDGLTLDDSHGHVHYGESPQLPAGIAEKLFEDDLDLVIGGGSSALGGGPMGRRTGSRDGSDSLPGLARSDSFPGVMANPSATDQSVWNPGPVSNPGGSGAGHLADALRDDPGHLQARHYMPAHSRVEQFFQANHRSNSTNQLSALGGDLGHSAKHGLGAPGHGMLRTQSQILQDMPTAPYDSPRPNLSRNVSMPRLDQYPFADSMHSLGTHRFNSDFSASLLEAPTAVNGSVYPPAIMTHNLDALTPAGFCRLYQSGFCPNGDHCPFPHVVSAGPTGQGASYNPRFNSRPTPPPISPTGVMHGAGGGFAGPPMPAGPMGTKFTDGRVGASASAYAHNSGTGPHHGTRPGSYNPNGAGARFNQSTRGFHGNGHMAANPRTIASRPLPSSGSRVAPHGIGNTGPPVAPHMNGLTNLPMGHHPTAHAKQPGHHQPHHGGGHHPGHHHHHHPHPRHHATHGGGAKPGNGGHVDHDGSSRFAGVTLESVVGEMYPLSKDQHGCRFLQRKLEDDPEKNFTLIYDEVFPHIHQLMTEPFGNYLCQKLLEYCTKDQRARIVEHVAPELVKISLNMHGTRAVQKMIELLVDDAQISTVVHALKDHVVTLIKDINGNHVIQKCLNRLSGDQNQFIYDSVCASCNEVATHRHGCCVFQRCIDHASEPQKRQLVREVTANALLLVQDPFGNYVVQYVLDLKRQEFSDPLIRQFARDVCRLSVQKFSSNVVEKCIRAAHPSSRRQLIAGLLLSAQLEVLLKDSFANYVIQTALDFAEPDQRALLVEAIRPVLPAIRNTPYGRRIQGKIQRDLQNLSLRGSLSAVPSRAGSPSLNELNNGQPAELHGVPGPDANTPVSAPMPPKPN</sequence>
<dbReference type="InterPro" id="IPR001313">
    <property type="entry name" value="Pumilio_RNA-bd_rpt"/>
</dbReference>
<keyword evidence="3" id="KW-0863">Zinc-finger</keyword>
<feature type="repeat" description="Pumilio" evidence="2">
    <location>
        <begin position="685"/>
        <end position="720"/>
    </location>
</feature>
<dbReference type="CDD" id="cd07920">
    <property type="entry name" value="Pumilio"/>
    <property type="match status" value="1"/>
</dbReference>
<dbReference type="InterPro" id="IPR033133">
    <property type="entry name" value="PUM-HD"/>
</dbReference>
<dbReference type="OrthoDB" id="668540at2759"/>
<feature type="repeat" description="Pumilio" evidence="2">
    <location>
        <begin position="721"/>
        <end position="756"/>
    </location>
</feature>
<dbReference type="EMBL" id="JANBQB010000146">
    <property type="protein sequence ID" value="KAJ1980905.1"/>
    <property type="molecule type" value="Genomic_DNA"/>
</dbReference>
<keyword evidence="1" id="KW-0677">Repeat</keyword>
<reference evidence="7" key="1">
    <citation type="submission" date="2022-07" db="EMBL/GenBank/DDBJ databases">
        <title>Phylogenomic reconstructions and comparative analyses of Kickxellomycotina fungi.</title>
        <authorList>
            <person name="Reynolds N.K."/>
            <person name="Stajich J.E."/>
            <person name="Barry K."/>
            <person name="Grigoriev I.V."/>
            <person name="Crous P."/>
            <person name="Smith M.E."/>
        </authorList>
    </citation>
    <scope>NUCLEOTIDE SEQUENCE</scope>
    <source>
        <strain evidence="7">RSA 567</strain>
    </source>
</reference>
<evidence type="ECO:0000259" key="6">
    <source>
        <dbReference type="PROSITE" id="PS50303"/>
    </source>
</evidence>
<feature type="compositionally biased region" description="Basic and acidic residues" evidence="4">
    <location>
        <begin position="22"/>
        <end position="33"/>
    </location>
</feature>
<dbReference type="PANTHER" id="PTHR12537">
    <property type="entry name" value="RNA BINDING PROTEIN PUMILIO-RELATED"/>
    <property type="match status" value="1"/>
</dbReference>
<keyword evidence="8" id="KW-1185">Reference proteome</keyword>